<evidence type="ECO:0000256" key="9">
    <source>
        <dbReference type="ARBA" id="ARBA00023033"/>
    </source>
</evidence>
<evidence type="ECO:0000256" key="7">
    <source>
        <dbReference type="ARBA" id="ARBA00023002"/>
    </source>
</evidence>
<evidence type="ECO:0000256" key="1">
    <source>
        <dbReference type="ARBA" id="ARBA00004370"/>
    </source>
</evidence>
<dbReference type="InterPro" id="IPR002401">
    <property type="entry name" value="Cyt_P450_E_grp-I"/>
</dbReference>
<feature type="binding site" description="axial binding residue" evidence="11">
    <location>
        <position position="355"/>
    </location>
    <ligand>
        <name>heme</name>
        <dbReference type="ChEBI" id="CHEBI:30413"/>
    </ligand>
    <ligandPart>
        <name>Fe</name>
        <dbReference type="ChEBI" id="CHEBI:18248"/>
    </ligandPart>
</feature>
<evidence type="ECO:0000313" key="15">
    <source>
        <dbReference type="Proteomes" id="UP001180020"/>
    </source>
</evidence>
<keyword evidence="4 13" id="KW-0812">Transmembrane</keyword>
<dbReference type="Pfam" id="PF00067">
    <property type="entry name" value="p450"/>
    <property type="match status" value="2"/>
</dbReference>
<keyword evidence="5 11" id="KW-0479">Metal-binding</keyword>
<evidence type="ECO:0000256" key="6">
    <source>
        <dbReference type="ARBA" id="ARBA00022989"/>
    </source>
</evidence>
<name>A0AAV9EVZ0_ACOCL</name>
<dbReference type="EMBL" id="JAUJYO010000005">
    <property type="protein sequence ID" value="KAK1317371.1"/>
    <property type="molecule type" value="Genomic_DNA"/>
</dbReference>
<evidence type="ECO:0000256" key="5">
    <source>
        <dbReference type="ARBA" id="ARBA00022723"/>
    </source>
</evidence>
<keyword evidence="6 13" id="KW-1133">Transmembrane helix</keyword>
<evidence type="ECO:0000256" key="3">
    <source>
        <dbReference type="ARBA" id="ARBA00022617"/>
    </source>
</evidence>
<evidence type="ECO:0000256" key="12">
    <source>
        <dbReference type="RuleBase" id="RU000461"/>
    </source>
</evidence>
<dbReference type="InterPro" id="IPR001128">
    <property type="entry name" value="Cyt_P450"/>
</dbReference>
<dbReference type="GO" id="GO:0020037">
    <property type="term" value="F:heme binding"/>
    <property type="evidence" value="ECO:0007669"/>
    <property type="project" value="InterPro"/>
</dbReference>
<evidence type="ECO:0000256" key="10">
    <source>
        <dbReference type="ARBA" id="ARBA00023136"/>
    </source>
</evidence>
<keyword evidence="10 13" id="KW-0472">Membrane</keyword>
<dbReference type="PROSITE" id="PS00086">
    <property type="entry name" value="CYTOCHROME_P450"/>
    <property type="match status" value="1"/>
</dbReference>
<comment type="subcellular location">
    <subcellularLocation>
        <location evidence="1">Membrane</location>
    </subcellularLocation>
</comment>
<keyword evidence="9 12" id="KW-0503">Monooxygenase</keyword>
<dbReference type="GO" id="GO:0016705">
    <property type="term" value="F:oxidoreductase activity, acting on paired donors, with incorporation or reduction of molecular oxygen"/>
    <property type="evidence" value="ECO:0007669"/>
    <property type="project" value="InterPro"/>
</dbReference>
<dbReference type="SUPFAM" id="SSF48264">
    <property type="entry name" value="Cytochrome P450"/>
    <property type="match status" value="2"/>
</dbReference>
<gene>
    <name evidence="14" type="ORF">QJS10_CPA05g00061</name>
</gene>
<dbReference type="Proteomes" id="UP001180020">
    <property type="component" value="Unassembled WGS sequence"/>
</dbReference>
<evidence type="ECO:0000256" key="4">
    <source>
        <dbReference type="ARBA" id="ARBA00022692"/>
    </source>
</evidence>
<comment type="cofactor">
    <cofactor evidence="11">
        <name>heme</name>
        <dbReference type="ChEBI" id="CHEBI:30413"/>
    </cofactor>
</comment>
<dbReference type="InterPro" id="IPR017972">
    <property type="entry name" value="Cyt_P450_CS"/>
</dbReference>
<dbReference type="GO" id="GO:0005506">
    <property type="term" value="F:iron ion binding"/>
    <property type="evidence" value="ECO:0007669"/>
    <property type="project" value="InterPro"/>
</dbReference>
<dbReference type="GO" id="GO:0006629">
    <property type="term" value="P:lipid metabolic process"/>
    <property type="evidence" value="ECO:0007669"/>
    <property type="project" value="UniProtKB-ARBA"/>
</dbReference>
<dbReference type="GO" id="GO:0004497">
    <property type="term" value="F:monooxygenase activity"/>
    <property type="evidence" value="ECO:0007669"/>
    <property type="project" value="UniProtKB-KW"/>
</dbReference>
<dbReference type="InterPro" id="IPR036396">
    <property type="entry name" value="Cyt_P450_sf"/>
</dbReference>
<keyword evidence="7 12" id="KW-0560">Oxidoreductase</keyword>
<evidence type="ECO:0000256" key="2">
    <source>
        <dbReference type="ARBA" id="ARBA00010617"/>
    </source>
</evidence>
<evidence type="ECO:0000313" key="14">
    <source>
        <dbReference type="EMBL" id="KAK1317371.1"/>
    </source>
</evidence>
<comment type="caution">
    <text evidence="14">The sequence shown here is derived from an EMBL/GenBank/DDBJ whole genome shotgun (WGS) entry which is preliminary data.</text>
</comment>
<feature type="transmembrane region" description="Helical" evidence="13">
    <location>
        <begin position="398"/>
        <end position="426"/>
    </location>
</feature>
<dbReference type="InterPro" id="IPR050665">
    <property type="entry name" value="Cytochrome_P450_Monooxygen"/>
</dbReference>
<dbReference type="PRINTS" id="PR00463">
    <property type="entry name" value="EP450I"/>
</dbReference>
<dbReference type="PANTHER" id="PTHR24282">
    <property type="entry name" value="CYTOCHROME P450 FAMILY MEMBER"/>
    <property type="match status" value="1"/>
</dbReference>
<accession>A0AAV9EVZ0</accession>
<evidence type="ECO:0008006" key="16">
    <source>
        <dbReference type="Google" id="ProtNLM"/>
    </source>
</evidence>
<evidence type="ECO:0000256" key="11">
    <source>
        <dbReference type="PIRSR" id="PIRSR602401-1"/>
    </source>
</evidence>
<comment type="similarity">
    <text evidence="2 12">Belongs to the cytochrome P450 family.</text>
</comment>
<sequence>MDGSLVEIRSLRKEAREIIMDVPCHNITPRVLPHYHKWIPQYGETFFYWFGLQPRICITNPDMVKQVLSNKFGFYTKDKPRPAIAALLGKGLVLTNGTDWVRHRRVVSPAFTMDKLKVMTKRMGSCALSMLDSWQDLVMRSAKCEYLPTKWNRHKWEVERKATSTLRRIIQARLDSKESGYGNDLLGLMMESSTNTRGGLALSMDEIISECKTFFFVGHETTANLLTWAMFLLGSNQDWQERLREEVLRECGTEAPNADALSKLKLVTMVLLEALRLYCPVIMMTRRTSMDMKLGEITVPKDVLVTIPLIVIHRSEKYWGADACEFNPYRFADGIAKAGNHPNALMAFSMGPRVCVGQNFAMMEAKTVLVMILQRFSFSLSPQYKHAPVDMLTLHPQFGMPVTVVVMTLVIVLLLLLWNFFAVLLWRPYQLTKFFNRQGIRGPRYAFMGGSLVEIKNLKKAASQTTMDAKCHNITPRILPHYHKWIPQYGETFLYWFGLQPRICITDLEMVKQVLSNKFGFFTK</sequence>
<dbReference type="PANTHER" id="PTHR24282:SF135">
    <property type="entry name" value="CYTOCHROME P450 709B2"/>
    <property type="match status" value="1"/>
</dbReference>
<keyword evidence="8 11" id="KW-0408">Iron</keyword>
<evidence type="ECO:0000256" key="13">
    <source>
        <dbReference type="SAM" id="Phobius"/>
    </source>
</evidence>
<dbReference type="PRINTS" id="PR00385">
    <property type="entry name" value="P450"/>
</dbReference>
<reference evidence="14" key="1">
    <citation type="journal article" date="2023" name="Nat. Commun.">
        <title>Diploid and tetraploid genomes of Acorus and the evolution of monocots.</title>
        <authorList>
            <person name="Ma L."/>
            <person name="Liu K.W."/>
            <person name="Li Z."/>
            <person name="Hsiao Y.Y."/>
            <person name="Qi Y."/>
            <person name="Fu T."/>
            <person name="Tang G.D."/>
            <person name="Zhang D."/>
            <person name="Sun W.H."/>
            <person name="Liu D.K."/>
            <person name="Li Y."/>
            <person name="Chen G.Z."/>
            <person name="Liu X.D."/>
            <person name="Liao X.Y."/>
            <person name="Jiang Y.T."/>
            <person name="Yu X."/>
            <person name="Hao Y."/>
            <person name="Huang J."/>
            <person name="Zhao X.W."/>
            <person name="Ke S."/>
            <person name="Chen Y.Y."/>
            <person name="Wu W.L."/>
            <person name="Hsu J.L."/>
            <person name="Lin Y.F."/>
            <person name="Huang M.D."/>
            <person name="Li C.Y."/>
            <person name="Huang L."/>
            <person name="Wang Z.W."/>
            <person name="Zhao X."/>
            <person name="Zhong W.Y."/>
            <person name="Peng D.H."/>
            <person name="Ahmad S."/>
            <person name="Lan S."/>
            <person name="Zhang J.S."/>
            <person name="Tsai W.C."/>
            <person name="Van de Peer Y."/>
            <person name="Liu Z.J."/>
        </authorList>
    </citation>
    <scope>NUCLEOTIDE SEQUENCE</scope>
    <source>
        <strain evidence="14">CP</strain>
    </source>
</reference>
<evidence type="ECO:0000256" key="8">
    <source>
        <dbReference type="ARBA" id="ARBA00023004"/>
    </source>
</evidence>
<dbReference type="GO" id="GO:0016020">
    <property type="term" value="C:membrane"/>
    <property type="evidence" value="ECO:0007669"/>
    <property type="project" value="UniProtKB-SubCell"/>
</dbReference>
<keyword evidence="15" id="KW-1185">Reference proteome</keyword>
<dbReference type="AlphaFoldDB" id="A0AAV9EVZ0"/>
<protein>
    <recommendedName>
        <fullName evidence="16">Cytochrome P450</fullName>
    </recommendedName>
</protein>
<keyword evidence="3 11" id="KW-0349">Heme</keyword>
<organism evidence="14 15">
    <name type="scientific">Acorus calamus</name>
    <name type="common">Sweet flag</name>
    <dbReference type="NCBI Taxonomy" id="4465"/>
    <lineage>
        <taxon>Eukaryota</taxon>
        <taxon>Viridiplantae</taxon>
        <taxon>Streptophyta</taxon>
        <taxon>Embryophyta</taxon>
        <taxon>Tracheophyta</taxon>
        <taxon>Spermatophyta</taxon>
        <taxon>Magnoliopsida</taxon>
        <taxon>Liliopsida</taxon>
        <taxon>Acoraceae</taxon>
        <taxon>Acorus</taxon>
    </lineage>
</organism>
<dbReference type="Gene3D" id="1.10.630.10">
    <property type="entry name" value="Cytochrome P450"/>
    <property type="match status" value="3"/>
</dbReference>
<reference evidence="14" key="2">
    <citation type="submission" date="2023-06" db="EMBL/GenBank/DDBJ databases">
        <authorList>
            <person name="Ma L."/>
            <person name="Liu K.-W."/>
            <person name="Li Z."/>
            <person name="Hsiao Y.-Y."/>
            <person name="Qi Y."/>
            <person name="Fu T."/>
            <person name="Tang G."/>
            <person name="Zhang D."/>
            <person name="Sun W.-H."/>
            <person name="Liu D.-K."/>
            <person name="Li Y."/>
            <person name="Chen G.-Z."/>
            <person name="Liu X.-D."/>
            <person name="Liao X.-Y."/>
            <person name="Jiang Y.-T."/>
            <person name="Yu X."/>
            <person name="Hao Y."/>
            <person name="Huang J."/>
            <person name="Zhao X.-W."/>
            <person name="Ke S."/>
            <person name="Chen Y.-Y."/>
            <person name="Wu W.-L."/>
            <person name="Hsu J.-L."/>
            <person name="Lin Y.-F."/>
            <person name="Huang M.-D."/>
            <person name="Li C.-Y."/>
            <person name="Huang L."/>
            <person name="Wang Z.-W."/>
            <person name="Zhao X."/>
            <person name="Zhong W.-Y."/>
            <person name="Peng D.-H."/>
            <person name="Ahmad S."/>
            <person name="Lan S."/>
            <person name="Zhang J.-S."/>
            <person name="Tsai W.-C."/>
            <person name="Van De Peer Y."/>
            <person name="Liu Z.-J."/>
        </authorList>
    </citation>
    <scope>NUCLEOTIDE SEQUENCE</scope>
    <source>
        <strain evidence="14">CP</strain>
        <tissue evidence="14">Leaves</tissue>
    </source>
</reference>
<proteinExistence type="inferred from homology"/>